<reference evidence="2 3" key="1">
    <citation type="journal article" date="2019" name="Int. J. Syst. Evol. Microbiol.">
        <title>The Global Catalogue of Microorganisms (GCM) 10K type strain sequencing project: providing services to taxonomists for standard genome sequencing and annotation.</title>
        <authorList>
            <consortium name="The Broad Institute Genomics Platform"/>
            <consortium name="The Broad Institute Genome Sequencing Center for Infectious Disease"/>
            <person name="Wu L."/>
            <person name="Ma J."/>
        </authorList>
    </citation>
    <scope>NUCLEOTIDE SEQUENCE [LARGE SCALE GENOMIC DNA]</scope>
    <source>
        <strain evidence="2 3">JCM 10673</strain>
    </source>
</reference>
<evidence type="ECO:0000313" key="2">
    <source>
        <dbReference type="EMBL" id="GAA0914047.1"/>
    </source>
</evidence>
<organism evidence="2 3">
    <name type="scientific">Streptomyces thermoalcalitolerans</name>
    <dbReference type="NCBI Taxonomy" id="65605"/>
    <lineage>
        <taxon>Bacteria</taxon>
        <taxon>Bacillati</taxon>
        <taxon>Actinomycetota</taxon>
        <taxon>Actinomycetes</taxon>
        <taxon>Kitasatosporales</taxon>
        <taxon>Streptomycetaceae</taxon>
        <taxon>Streptomyces</taxon>
    </lineage>
</organism>
<gene>
    <name evidence="2" type="ORF">GCM10009549_28070</name>
</gene>
<sequence length="166" mass="17923">MRALATPSLLAATVTTGLMAGLFAAFAYSVMPGLHRSDDHTFVTAMQRINQAILNGWFMTCFLGALVALGLAAVTQWTDGDRKVFAYVVAASVLYLTMFVITAAVNVPLNNELADVGSPDRIADLAAVRARFESRWVTWNIVRAVTSTGAFGCLVWVLVLHGRSTR</sequence>
<keyword evidence="3" id="KW-1185">Reference proteome</keyword>
<dbReference type="Pfam" id="PF08592">
    <property type="entry name" value="Anthrone_oxy"/>
    <property type="match status" value="1"/>
</dbReference>
<protein>
    <submittedName>
        <fullName evidence="2">DUF1772 domain-containing protein</fullName>
    </submittedName>
</protein>
<dbReference type="InterPro" id="IPR013901">
    <property type="entry name" value="Anthrone_oxy"/>
</dbReference>
<feature type="transmembrane region" description="Helical" evidence="1">
    <location>
        <begin position="141"/>
        <end position="160"/>
    </location>
</feature>
<dbReference type="EMBL" id="BAAAHG010000019">
    <property type="protein sequence ID" value="GAA0914047.1"/>
    <property type="molecule type" value="Genomic_DNA"/>
</dbReference>
<proteinExistence type="predicted"/>
<evidence type="ECO:0000313" key="3">
    <source>
        <dbReference type="Proteomes" id="UP001501005"/>
    </source>
</evidence>
<feature type="transmembrane region" description="Helical" evidence="1">
    <location>
        <begin position="84"/>
        <end position="105"/>
    </location>
</feature>
<name>A0ABN1NQ30_9ACTN</name>
<keyword evidence="1" id="KW-0812">Transmembrane</keyword>
<comment type="caution">
    <text evidence="2">The sequence shown here is derived from an EMBL/GenBank/DDBJ whole genome shotgun (WGS) entry which is preliminary data.</text>
</comment>
<evidence type="ECO:0000256" key="1">
    <source>
        <dbReference type="SAM" id="Phobius"/>
    </source>
</evidence>
<accession>A0ABN1NQ30</accession>
<dbReference type="Proteomes" id="UP001501005">
    <property type="component" value="Unassembled WGS sequence"/>
</dbReference>
<keyword evidence="1" id="KW-0472">Membrane</keyword>
<keyword evidence="1" id="KW-1133">Transmembrane helix</keyword>
<feature type="transmembrane region" description="Helical" evidence="1">
    <location>
        <begin position="51"/>
        <end position="72"/>
    </location>
</feature>